<dbReference type="InterPro" id="IPR038157">
    <property type="entry name" value="FeoA_core_dom"/>
</dbReference>
<dbReference type="PANTHER" id="PTHR42954:SF1">
    <property type="entry name" value="FERROUS IRON TRANSPORTER FEOA DOMAIN-CONTAINING PROTEIN"/>
    <property type="match status" value="1"/>
</dbReference>
<dbReference type="EMBL" id="JXLP01000005">
    <property type="protein sequence ID" value="KIL78963.1"/>
    <property type="molecule type" value="Genomic_DNA"/>
</dbReference>
<dbReference type="Gene3D" id="2.30.30.90">
    <property type="match status" value="1"/>
</dbReference>
<keyword evidence="1" id="KW-0408">Iron</keyword>
<evidence type="ECO:0000256" key="1">
    <source>
        <dbReference type="ARBA" id="ARBA00023004"/>
    </source>
</evidence>
<dbReference type="PANTHER" id="PTHR42954">
    <property type="entry name" value="FE(2+) TRANSPORT PROTEIN A"/>
    <property type="match status" value="1"/>
</dbReference>
<evidence type="ECO:0000313" key="4">
    <source>
        <dbReference type="Proteomes" id="UP000031982"/>
    </source>
</evidence>
<dbReference type="InterPro" id="IPR052713">
    <property type="entry name" value="FeoA"/>
</dbReference>
<accession>A0ABR5AXN9</accession>
<sequence length="75" mass="8648">MVLSELGRGEKAKIVDLSNIDQMVKRRLLDFGIMEGIEVQLKQRMPFKGPFMLDYCGQCLGIRHQEAARIEIKRV</sequence>
<dbReference type="GeneID" id="92777007"/>
<dbReference type="InterPro" id="IPR008988">
    <property type="entry name" value="Transcriptional_repressor_C"/>
</dbReference>
<dbReference type="InterPro" id="IPR007167">
    <property type="entry name" value="Fe-transptr_FeoA-like"/>
</dbReference>
<comment type="caution">
    <text evidence="3">The sequence shown here is derived from an EMBL/GenBank/DDBJ whole genome shotgun (WGS) entry which is preliminary data.</text>
</comment>
<reference evidence="3 4" key="1">
    <citation type="submission" date="2015-01" db="EMBL/GenBank/DDBJ databases">
        <title>Genome Assembly of Bacillus badius MTCC 1458.</title>
        <authorList>
            <person name="Verma A."/>
            <person name="Khatri I."/>
            <person name="Mual P."/>
            <person name="Subramanian S."/>
            <person name="Krishnamurthi S."/>
        </authorList>
    </citation>
    <scope>NUCLEOTIDE SEQUENCE [LARGE SCALE GENOMIC DNA]</scope>
    <source>
        <strain evidence="3 4">MTCC 1458</strain>
    </source>
</reference>
<dbReference type="SUPFAM" id="SSF50037">
    <property type="entry name" value="C-terminal domain of transcriptional repressors"/>
    <property type="match status" value="1"/>
</dbReference>
<dbReference type="Proteomes" id="UP000031982">
    <property type="component" value="Unassembled WGS sequence"/>
</dbReference>
<name>A0ABR5AXN9_BACBA</name>
<protein>
    <submittedName>
        <fullName evidence="3">Ferrous iron uptake system protein A</fullName>
    </submittedName>
</protein>
<dbReference type="RefSeq" id="WP_041096045.1">
    <property type="nucleotide sequence ID" value="NZ_BSSZ01000004.1"/>
</dbReference>
<dbReference type="SMART" id="SM00899">
    <property type="entry name" value="FeoA"/>
    <property type="match status" value="1"/>
</dbReference>
<evidence type="ECO:0000259" key="2">
    <source>
        <dbReference type="SMART" id="SM00899"/>
    </source>
</evidence>
<feature type="domain" description="Ferrous iron transporter FeoA-like" evidence="2">
    <location>
        <begin position="1"/>
        <end position="74"/>
    </location>
</feature>
<proteinExistence type="predicted"/>
<organism evidence="3 4">
    <name type="scientific">Bacillus badius</name>
    <dbReference type="NCBI Taxonomy" id="1455"/>
    <lineage>
        <taxon>Bacteria</taxon>
        <taxon>Bacillati</taxon>
        <taxon>Bacillota</taxon>
        <taxon>Bacilli</taxon>
        <taxon>Bacillales</taxon>
        <taxon>Bacillaceae</taxon>
        <taxon>Pseudobacillus</taxon>
    </lineage>
</organism>
<gene>
    <name evidence="3" type="ORF">SD77_3764</name>
</gene>
<dbReference type="Pfam" id="PF04023">
    <property type="entry name" value="FeoA"/>
    <property type="match status" value="1"/>
</dbReference>
<keyword evidence="4" id="KW-1185">Reference proteome</keyword>
<evidence type="ECO:0000313" key="3">
    <source>
        <dbReference type="EMBL" id="KIL78963.1"/>
    </source>
</evidence>